<evidence type="ECO:0000256" key="1">
    <source>
        <dbReference type="ARBA" id="ARBA00000830"/>
    </source>
</evidence>
<dbReference type="SFLD" id="SFLDG01135">
    <property type="entry name" value="C1.5.6:_HAD__Beta-PGM__Phospha"/>
    <property type="match status" value="1"/>
</dbReference>
<dbReference type="RefSeq" id="WP_171471708.1">
    <property type="nucleotide sequence ID" value="NZ_CP053452.2"/>
</dbReference>
<dbReference type="SFLD" id="SFLDS00003">
    <property type="entry name" value="Haloacid_Dehalogenase"/>
    <property type="match status" value="1"/>
</dbReference>
<dbReference type="GO" id="GO:0008967">
    <property type="term" value="F:phosphoglycolate phosphatase activity"/>
    <property type="evidence" value="ECO:0007669"/>
    <property type="project" value="UniProtKB-EC"/>
</dbReference>
<organism evidence="5 6">
    <name type="scientific">Frigoriglobus tundricola</name>
    <dbReference type="NCBI Taxonomy" id="2774151"/>
    <lineage>
        <taxon>Bacteria</taxon>
        <taxon>Pseudomonadati</taxon>
        <taxon>Planctomycetota</taxon>
        <taxon>Planctomycetia</taxon>
        <taxon>Gemmatales</taxon>
        <taxon>Gemmataceae</taxon>
        <taxon>Frigoriglobus</taxon>
    </lineage>
</organism>
<dbReference type="GO" id="GO:0005829">
    <property type="term" value="C:cytosol"/>
    <property type="evidence" value="ECO:0007669"/>
    <property type="project" value="TreeGrafter"/>
</dbReference>
<dbReference type="EC" id="3.1.3.18" evidence="4"/>
<name>A0A6M5YPZ2_9BACT</name>
<dbReference type="NCBIfam" id="TIGR01549">
    <property type="entry name" value="HAD-SF-IA-v1"/>
    <property type="match status" value="1"/>
</dbReference>
<dbReference type="PANTHER" id="PTHR43434:SF1">
    <property type="entry name" value="PHOSPHOGLYCOLATE PHOSPHATASE"/>
    <property type="match status" value="1"/>
</dbReference>
<dbReference type="InterPro" id="IPR041492">
    <property type="entry name" value="HAD_2"/>
</dbReference>
<dbReference type="Proteomes" id="UP000503447">
    <property type="component" value="Chromosome"/>
</dbReference>
<comment type="catalytic activity">
    <reaction evidence="1">
        <text>2-phosphoglycolate + H2O = glycolate + phosphate</text>
        <dbReference type="Rhea" id="RHEA:14369"/>
        <dbReference type="ChEBI" id="CHEBI:15377"/>
        <dbReference type="ChEBI" id="CHEBI:29805"/>
        <dbReference type="ChEBI" id="CHEBI:43474"/>
        <dbReference type="ChEBI" id="CHEBI:58033"/>
        <dbReference type="EC" id="3.1.3.18"/>
    </reaction>
</comment>
<protein>
    <recommendedName>
        <fullName evidence="4">phosphoglycolate phosphatase</fullName>
        <ecNumber evidence="4">3.1.3.18</ecNumber>
    </recommendedName>
</protein>
<dbReference type="NCBIfam" id="TIGR01509">
    <property type="entry name" value="HAD-SF-IA-v3"/>
    <property type="match status" value="1"/>
</dbReference>
<keyword evidence="6" id="KW-1185">Reference proteome</keyword>
<accession>A0A6M5YPZ2</accession>
<dbReference type="AlphaFoldDB" id="A0A6M5YPZ2"/>
<evidence type="ECO:0000256" key="3">
    <source>
        <dbReference type="ARBA" id="ARBA00006171"/>
    </source>
</evidence>
<evidence type="ECO:0000256" key="2">
    <source>
        <dbReference type="ARBA" id="ARBA00004818"/>
    </source>
</evidence>
<dbReference type="SUPFAM" id="SSF56784">
    <property type="entry name" value="HAD-like"/>
    <property type="match status" value="1"/>
</dbReference>
<dbReference type="PANTHER" id="PTHR43434">
    <property type="entry name" value="PHOSPHOGLYCOLATE PHOSPHATASE"/>
    <property type="match status" value="1"/>
</dbReference>
<proteinExistence type="inferred from homology"/>
<evidence type="ECO:0000313" key="5">
    <source>
        <dbReference type="EMBL" id="QJW96055.1"/>
    </source>
</evidence>
<dbReference type="Pfam" id="PF13419">
    <property type="entry name" value="HAD_2"/>
    <property type="match status" value="1"/>
</dbReference>
<evidence type="ECO:0000313" key="6">
    <source>
        <dbReference type="Proteomes" id="UP000503447"/>
    </source>
</evidence>
<comment type="similarity">
    <text evidence="3">Belongs to the HAD-like hydrolase superfamily. CbbY/CbbZ/Gph/YieH family.</text>
</comment>
<reference evidence="6" key="1">
    <citation type="submission" date="2020-05" db="EMBL/GenBank/DDBJ databases">
        <title>Frigoriglobus tundricola gen. nov., sp. nov., a psychrotolerant cellulolytic planctomycete of the family Gemmataceae with two divergent copies of 16S rRNA gene.</title>
        <authorList>
            <person name="Kulichevskaya I.S."/>
            <person name="Ivanova A.A."/>
            <person name="Naumoff D.G."/>
            <person name="Beletsky A.V."/>
            <person name="Rijpstra W.I.C."/>
            <person name="Sinninghe Damste J.S."/>
            <person name="Mardanov A.V."/>
            <person name="Ravin N.V."/>
            <person name="Dedysh S.N."/>
        </authorList>
    </citation>
    <scope>NUCLEOTIDE SEQUENCE [LARGE SCALE GENOMIC DNA]</scope>
    <source>
        <strain evidence="6">PL17</strain>
    </source>
</reference>
<dbReference type="InterPro" id="IPR036412">
    <property type="entry name" value="HAD-like_sf"/>
</dbReference>
<dbReference type="GO" id="GO:0006281">
    <property type="term" value="P:DNA repair"/>
    <property type="evidence" value="ECO:0007669"/>
    <property type="project" value="TreeGrafter"/>
</dbReference>
<dbReference type="InterPro" id="IPR023198">
    <property type="entry name" value="PGP-like_dom2"/>
</dbReference>
<dbReference type="InterPro" id="IPR050155">
    <property type="entry name" value="HAD-like_hydrolase_sf"/>
</dbReference>
<dbReference type="Gene3D" id="3.40.50.1000">
    <property type="entry name" value="HAD superfamily/HAD-like"/>
    <property type="match status" value="1"/>
</dbReference>
<dbReference type="EMBL" id="CP053452">
    <property type="protein sequence ID" value="QJW96055.1"/>
    <property type="molecule type" value="Genomic_DNA"/>
</dbReference>
<evidence type="ECO:0000256" key="4">
    <source>
        <dbReference type="ARBA" id="ARBA00013078"/>
    </source>
</evidence>
<dbReference type="KEGG" id="ftj:FTUN_3609"/>
<dbReference type="Gene3D" id="1.10.150.240">
    <property type="entry name" value="Putative phosphatase, domain 2"/>
    <property type="match status" value="1"/>
</dbReference>
<dbReference type="InterPro" id="IPR006439">
    <property type="entry name" value="HAD-SF_hydro_IA"/>
</dbReference>
<dbReference type="InterPro" id="IPR023214">
    <property type="entry name" value="HAD_sf"/>
</dbReference>
<gene>
    <name evidence="5" type="ORF">FTUN_3609</name>
</gene>
<dbReference type="SFLD" id="SFLDG01129">
    <property type="entry name" value="C1.5:_HAD__Beta-PGM__Phosphata"/>
    <property type="match status" value="1"/>
</dbReference>
<sequence>MKAALFDFDGTLANSFAAITSSTNHVRASYGLPALPEAAVCKYVGYGLSHLMADLVPGAPVDEAVARYREHHSTVMIAETRLMPGVAETIPELAHRGLRLGVCSNKRVEFTRELVRALGLAGSFACVLGPDDVGQRPKPDPAMLLEGLTRLGVSPAEAVYVGDMIVDVQAAKAAGVPVWLIPADETGGSTPVHDAGADRVLRSFTELLELLPPPKK</sequence>
<comment type="pathway">
    <text evidence="2">Organic acid metabolism; glycolate biosynthesis; glycolate from 2-phosphoglycolate: step 1/1.</text>
</comment>